<keyword evidence="2" id="KW-1185">Reference proteome</keyword>
<evidence type="ECO:0000313" key="2">
    <source>
        <dbReference type="Proteomes" id="UP000603453"/>
    </source>
</evidence>
<dbReference type="EMBL" id="JAEPRD010000058">
    <property type="protein sequence ID" value="KAG2202667.1"/>
    <property type="molecule type" value="Genomic_DNA"/>
</dbReference>
<accession>A0A8H7R1C5</accession>
<name>A0A8H7R1C5_9FUNG</name>
<proteinExistence type="predicted"/>
<reference evidence="1" key="1">
    <citation type="submission" date="2020-12" db="EMBL/GenBank/DDBJ databases">
        <title>Metabolic potential, ecology and presence of endohyphal bacteria is reflected in genomic diversity of Mucoromycotina.</title>
        <authorList>
            <person name="Muszewska A."/>
            <person name="Okrasinska A."/>
            <person name="Steczkiewicz K."/>
            <person name="Drgas O."/>
            <person name="Orlowska M."/>
            <person name="Perlinska-Lenart U."/>
            <person name="Aleksandrzak-Piekarczyk T."/>
            <person name="Szatraj K."/>
            <person name="Zielenkiewicz U."/>
            <person name="Pilsyk S."/>
            <person name="Malc E."/>
            <person name="Mieczkowski P."/>
            <person name="Kruszewska J.S."/>
            <person name="Biernat P."/>
            <person name="Pawlowska J."/>
        </authorList>
    </citation>
    <scope>NUCLEOTIDE SEQUENCE</scope>
    <source>
        <strain evidence="1">WA0000017839</strain>
    </source>
</reference>
<protein>
    <submittedName>
        <fullName evidence="1">Uncharacterized protein</fullName>
    </submittedName>
</protein>
<evidence type="ECO:0000313" key="1">
    <source>
        <dbReference type="EMBL" id="KAG2202667.1"/>
    </source>
</evidence>
<dbReference type="Proteomes" id="UP000603453">
    <property type="component" value="Unassembled WGS sequence"/>
</dbReference>
<dbReference type="AlphaFoldDB" id="A0A8H7R1C5"/>
<gene>
    <name evidence="1" type="ORF">INT47_002099</name>
</gene>
<dbReference type="OrthoDB" id="2270519at2759"/>
<organism evidence="1 2">
    <name type="scientific">Mucor saturninus</name>
    <dbReference type="NCBI Taxonomy" id="64648"/>
    <lineage>
        <taxon>Eukaryota</taxon>
        <taxon>Fungi</taxon>
        <taxon>Fungi incertae sedis</taxon>
        <taxon>Mucoromycota</taxon>
        <taxon>Mucoromycotina</taxon>
        <taxon>Mucoromycetes</taxon>
        <taxon>Mucorales</taxon>
        <taxon>Mucorineae</taxon>
        <taxon>Mucoraceae</taxon>
        <taxon>Mucor</taxon>
    </lineage>
</organism>
<sequence length="87" mass="9666">MSPCSSSQQLAISNMKEQKLMKQLDAYGSTQTMISCITTTQNVCLVILDFAGLSTNAKDITNFVEDDTNVKMIIVDYLPHQNKVKGY</sequence>
<comment type="caution">
    <text evidence="1">The sequence shown here is derived from an EMBL/GenBank/DDBJ whole genome shotgun (WGS) entry which is preliminary data.</text>
</comment>